<feature type="domain" description="Terminase large subunit-like endonuclease" evidence="2">
    <location>
        <begin position="294"/>
        <end position="578"/>
    </location>
</feature>
<keyword evidence="4" id="KW-1185">Reference proteome</keyword>
<dbReference type="KEGG" id="mtw:CQW49_07445"/>
<protein>
    <submittedName>
        <fullName evidence="3">Terminase</fullName>
    </submittedName>
</protein>
<dbReference type="Gene3D" id="3.40.50.300">
    <property type="entry name" value="P-loop containing nucleotide triphosphate hydrolases"/>
    <property type="match status" value="1"/>
</dbReference>
<dbReference type="InterPro" id="IPR046461">
    <property type="entry name" value="TerL_ATPase"/>
</dbReference>
<dbReference type="Pfam" id="PF03354">
    <property type="entry name" value="TerL_ATPase"/>
    <property type="match status" value="1"/>
</dbReference>
<dbReference type="InterPro" id="IPR027417">
    <property type="entry name" value="P-loop_NTPase"/>
</dbReference>
<dbReference type="Pfam" id="PF20441">
    <property type="entry name" value="TerL_nuclease"/>
    <property type="match status" value="1"/>
</dbReference>
<reference evidence="4" key="1">
    <citation type="submission" date="2017-10" db="EMBL/GenBank/DDBJ databases">
        <title>Completed PacBio SMRT sequence of Methylosinus trichosporium OB3b reveals presence of a third large plasmid.</title>
        <authorList>
            <person name="Charles T.C."/>
            <person name="Lynch M.D.J."/>
            <person name="Heil J.R."/>
            <person name="Cheng J."/>
        </authorList>
    </citation>
    <scope>NUCLEOTIDE SEQUENCE [LARGE SCALE GENOMIC DNA]</scope>
    <source>
        <strain evidence="4">OB3b</strain>
    </source>
</reference>
<evidence type="ECO:0000259" key="2">
    <source>
        <dbReference type="Pfam" id="PF20441"/>
    </source>
</evidence>
<dbReference type="AlphaFoldDB" id="A0A2D2CYF0"/>
<name>A0A2D2CYF0_METT3</name>
<dbReference type="InterPro" id="IPR005021">
    <property type="entry name" value="Terminase_largesu-like"/>
</dbReference>
<dbReference type="STRING" id="595536.GCA_000178815_03665"/>
<evidence type="ECO:0000313" key="4">
    <source>
        <dbReference type="Proteomes" id="UP000230709"/>
    </source>
</evidence>
<dbReference type="RefSeq" id="WP_003612626.1">
    <property type="nucleotide sequence ID" value="NZ_ADVE02000001.1"/>
</dbReference>
<dbReference type="PANTHER" id="PTHR41287">
    <property type="match status" value="1"/>
</dbReference>
<feature type="domain" description="Terminase large subunit-like ATPase" evidence="1">
    <location>
        <begin position="109"/>
        <end position="262"/>
    </location>
</feature>
<dbReference type="EMBL" id="CP023737">
    <property type="protein sequence ID" value="ATQ67745.1"/>
    <property type="molecule type" value="Genomic_DNA"/>
</dbReference>
<dbReference type="PANTHER" id="PTHR41287:SF1">
    <property type="entry name" value="PROTEIN YMFN"/>
    <property type="match status" value="1"/>
</dbReference>
<sequence length="591" mass="66578">MPETLRAAPLIHAAAADLPEFIARGAAEGWDWPTIFWRRAAATPGTWYDAAKADFMVDLWPDIFVLTDLRFAGVPFRLALWQEITVRLLFGWKIPTEIVDPRTGAKTIAHVRLFRRLLLWIARKNGKSEFLASLALAFWAIDAVYGGQGYCFALNEKQAGTVLTKMKAMIAQQPRLARELAVFGKSIWCARKLARFERLTGKAAGKHGMSPYVSVGDEMHEWDSRDLDTTIRQGMAAQLQPIELFASTAGLKTAVVGYDLYKESRAILAGPIEPPDAGADTGEGIYDPRSLVVMFGLEDDDDWRDEDNWRKVNPNLGLSPTMDFLRGEYAKARNNPRAESHFRRYHLNQWVDASIRWLNVARWDACAADKQAWKTRAETLRGRACYGGLDLSSVKDLTALVWIFPPEEAGGKLEIIAKFWCPEETIEQRSREDRLPYDRWARMQALTPTPGDMVDQNYVMRAILEDAQVFDVKMIGYDPMFATKLISDLQEEGFGAERMLKVRQGHLTLAEPTKMLEVEVLAGRFDHGGQPVLRQMAQNAHIAFDRNMNFVPSKKHSAEKIDGIAASVNALTAMLHAEDKTSAYESDRLII</sequence>
<evidence type="ECO:0000259" key="1">
    <source>
        <dbReference type="Pfam" id="PF03354"/>
    </source>
</evidence>
<accession>A0A2D2CYF0</accession>
<proteinExistence type="predicted"/>
<dbReference type="GO" id="GO:0004519">
    <property type="term" value="F:endonuclease activity"/>
    <property type="evidence" value="ECO:0007669"/>
    <property type="project" value="InterPro"/>
</dbReference>
<gene>
    <name evidence="3" type="ORF">CQW49_07445</name>
</gene>
<organism evidence="3 4">
    <name type="scientific">Methylosinus trichosporium (strain ATCC 35070 / NCIMB 11131 / UNIQEM 75 / OB3b)</name>
    <dbReference type="NCBI Taxonomy" id="595536"/>
    <lineage>
        <taxon>Bacteria</taxon>
        <taxon>Pseudomonadati</taxon>
        <taxon>Pseudomonadota</taxon>
        <taxon>Alphaproteobacteria</taxon>
        <taxon>Hyphomicrobiales</taxon>
        <taxon>Methylocystaceae</taxon>
        <taxon>Methylosinus</taxon>
    </lineage>
</organism>
<dbReference type="InterPro" id="IPR046462">
    <property type="entry name" value="TerL_nuclease"/>
</dbReference>
<dbReference type="Proteomes" id="UP000230709">
    <property type="component" value="Chromosome"/>
</dbReference>
<evidence type="ECO:0000313" key="3">
    <source>
        <dbReference type="EMBL" id="ATQ67745.1"/>
    </source>
</evidence>